<dbReference type="Pfam" id="PF17132">
    <property type="entry name" value="Glyco_hydro_106"/>
    <property type="match status" value="2"/>
</dbReference>
<dbReference type="PANTHER" id="PTHR43817:SF1">
    <property type="entry name" value="HYDROLASE, FAMILY 43, PUTATIVE (AFU_ORTHOLOGUE AFUA_3G01660)-RELATED"/>
    <property type="match status" value="1"/>
</dbReference>
<reference evidence="5" key="1">
    <citation type="submission" date="2022-10" db="EMBL/GenBank/DDBJ databases">
        <title>Chitinophaga sp. nov., isolated from soil.</title>
        <authorList>
            <person name="Jeon C.O."/>
        </authorList>
    </citation>
    <scope>NUCLEOTIDE SEQUENCE</scope>
    <source>
        <strain evidence="5">R8</strain>
    </source>
</reference>
<organism evidence="5 6">
    <name type="scientific">Chitinophaga horti</name>
    <dbReference type="NCBI Taxonomy" id="2920382"/>
    <lineage>
        <taxon>Bacteria</taxon>
        <taxon>Pseudomonadati</taxon>
        <taxon>Bacteroidota</taxon>
        <taxon>Chitinophagia</taxon>
        <taxon>Chitinophagales</taxon>
        <taxon>Chitinophagaceae</taxon>
        <taxon>Chitinophaga</taxon>
    </lineage>
</organism>
<evidence type="ECO:0000256" key="2">
    <source>
        <dbReference type="ARBA" id="ARBA00022801"/>
    </source>
</evidence>
<dbReference type="Gene3D" id="2.60.120.260">
    <property type="entry name" value="Galactose-binding domain-like"/>
    <property type="match status" value="1"/>
</dbReference>
<feature type="signal peptide" evidence="3">
    <location>
        <begin position="1"/>
        <end position="21"/>
    </location>
</feature>
<proteinExistence type="predicted"/>
<dbReference type="SUPFAM" id="SSF49785">
    <property type="entry name" value="Galactose-binding domain-like"/>
    <property type="match status" value="1"/>
</dbReference>
<dbReference type="PANTHER" id="PTHR43817">
    <property type="entry name" value="GLYCOSYL HYDROLASE"/>
    <property type="match status" value="1"/>
</dbReference>
<dbReference type="InterPro" id="IPR054593">
    <property type="entry name" value="Beta-mannosidase-like_N2"/>
</dbReference>
<dbReference type="Proteomes" id="UP001162741">
    <property type="component" value="Chromosome"/>
</dbReference>
<accession>A0ABY6J7R5</accession>
<dbReference type="InterPro" id="IPR008979">
    <property type="entry name" value="Galactose-bd-like_sf"/>
</dbReference>
<sequence>MKGKYFFSLIGCLFAMLTASAQSPEAVFRQPPEAARPWVFWYWMHGAVSKAGIKADLEAMREAGIAGAYLMPIKDTSSRVPFAPTVRQLSPEWWEMVRYAMQEAKRLQLKIGMHFSDGFALGGGPWIKPEQSMQQLVWTKTYVRGGNNAIYLPKPEHREGFYIDIAVYAYPLAHTVRKQQPVVTTSNGTPAQFLATPQTSSFRCDSTCWIQYRYTDPFTLRSLMIRTGGNTFQALRLMLQASDDGINFRHITRLDPPRHGWQETGIDYTFAIPPTTASYFRFVYDKSGTEPGAEDLDAAKWKPSLKVTGIYLSDESQIHQYEAKNGSMWRVAHTTTTTQIPEKEAVPLSQVRKLDAKLDNDGRLHWTPPPGDWVILRIGHTSTGHRNATGGAASGLECDKFSEAAINLQFDSWFGQAFAKTDPGVAKDVLKYFHIDSWECGSQNWSATFPAEFRKRRGYDLMPYLPVMAGIPVGSAAMAEKVLYDVRRTIAELVRDVFYKTLAARAHAKGCEISMESVAPVMQSDNLLHYQHADLPMGEFWLNSPTHDKPNDMLDAISGGRIYGKNVIAAESFTSVRMNWGEHPGNLKIVGDRNFALGINKMVIHVFTHNPWTEKKPGMTLDGVGLYYQRDQTWFKQSKAWIAYLARCQSLLQLGRPVTDIAVFAGEQLPRRALLPDRLVSSLPGLFGPERMTTEQKRLANDGQPLRTKPAGVNHSANMADPEDWVNALNGYQYDSFNPDVLMQMTVKNGRVVLPGGASYTVLVFPLVHPLQADAGLWSVTSAKQLARLVREGATVLMDTKTPVTGIGIKDKDAAVKQVFADLIANTGKGKFIQLPYMATTLPVKRDVERHNTGGRFAWTHRATSDADIYFISNQEDSAQLFVLSLRATGSVVEVMDPVDGSIRSVGVGADQRIRLQMAAAQSLFLVVRQGVGTKRGEVSATGNVRTSAVTGSAVGMPHQSNARANVDRSGNDVQIPLSGSWRVHFDTAYGGPATAVTMPVLKSWSQADDPRVRYYSGTAKYTQAFTLQSMPNEKRIFLEIDSIFNIATVRINGVDCGTLWTPPYELDVTNAVRKGDNQIEIEVSNTWHNRLIGDQLPGAKKVTYTTAPFRLKDQPLLPAGITGKVQLDIR</sequence>
<evidence type="ECO:0000256" key="1">
    <source>
        <dbReference type="ARBA" id="ARBA00022729"/>
    </source>
</evidence>
<dbReference type="NCBIfam" id="NF045579">
    <property type="entry name" value="rhamnoside_JR"/>
    <property type="match status" value="1"/>
</dbReference>
<protein>
    <submittedName>
        <fullName evidence="5">Glycosyl hydrolase</fullName>
    </submittedName>
</protein>
<evidence type="ECO:0000256" key="3">
    <source>
        <dbReference type="SAM" id="SignalP"/>
    </source>
</evidence>
<keyword evidence="6" id="KW-1185">Reference proteome</keyword>
<evidence type="ECO:0000259" key="4">
    <source>
        <dbReference type="Pfam" id="PF22666"/>
    </source>
</evidence>
<dbReference type="EMBL" id="CP107006">
    <property type="protein sequence ID" value="UYQ95530.1"/>
    <property type="molecule type" value="Genomic_DNA"/>
</dbReference>
<gene>
    <name evidence="5" type="ORF">MKQ68_10500</name>
</gene>
<dbReference type="Pfam" id="PF22666">
    <property type="entry name" value="Glyco_hydro_2_N2"/>
    <property type="match status" value="1"/>
</dbReference>
<dbReference type="GO" id="GO:0016787">
    <property type="term" value="F:hydrolase activity"/>
    <property type="evidence" value="ECO:0007669"/>
    <property type="project" value="UniProtKB-KW"/>
</dbReference>
<evidence type="ECO:0000313" key="6">
    <source>
        <dbReference type="Proteomes" id="UP001162741"/>
    </source>
</evidence>
<dbReference type="RefSeq" id="WP_264283252.1">
    <property type="nucleotide sequence ID" value="NZ_CP107006.1"/>
</dbReference>
<evidence type="ECO:0000313" key="5">
    <source>
        <dbReference type="EMBL" id="UYQ95530.1"/>
    </source>
</evidence>
<keyword evidence="2 5" id="KW-0378">Hydrolase</keyword>
<name>A0ABY6J7R5_9BACT</name>
<keyword evidence="1 3" id="KW-0732">Signal</keyword>
<feature type="chain" id="PRO_5045071715" evidence="3">
    <location>
        <begin position="22"/>
        <end position="1131"/>
    </location>
</feature>
<feature type="domain" description="Beta-mannosidase-like galactose-binding" evidence="4">
    <location>
        <begin position="1020"/>
        <end position="1091"/>
    </location>
</feature>